<reference evidence="1 2" key="1">
    <citation type="submission" date="2016-05" db="EMBL/GenBank/DDBJ databases">
        <title>Comparative genomics of biotechnologically important yeasts.</title>
        <authorList>
            <consortium name="DOE Joint Genome Institute"/>
            <person name="Riley R."/>
            <person name="Haridas S."/>
            <person name="Wolfe K.H."/>
            <person name="Lopes M.R."/>
            <person name="Hittinger C.T."/>
            <person name="Goker M."/>
            <person name="Salamov A."/>
            <person name="Wisecaver J."/>
            <person name="Long T.M."/>
            <person name="Aerts A.L."/>
            <person name="Barry K."/>
            <person name="Choi C."/>
            <person name="Clum A."/>
            <person name="Coughlan A.Y."/>
            <person name="Deshpande S."/>
            <person name="Douglass A.P."/>
            <person name="Hanson S.J."/>
            <person name="Klenk H.-P."/>
            <person name="LaButti K."/>
            <person name="Lapidus A."/>
            <person name="Lindquist E."/>
            <person name="Lipzen A."/>
            <person name="Meier-kolthoff J.P."/>
            <person name="Ohm R.A."/>
            <person name="Otillar R.P."/>
            <person name="Pangilinan J."/>
            <person name="Peng Y."/>
            <person name="Rokas A."/>
            <person name="Rosa C.A."/>
            <person name="Scheuner C."/>
            <person name="Sibirny A.A."/>
            <person name="Slot J.C."/>
            <person name="Stielow J.B."/>
            <person name="Sun H."/>
            <person name="Kurtzman C.P."/>
            <person name="Blackwell M."/>
            <person name="Grigoriev I.V."/>
            <person name="Jeffries T.W."/>
        </authorList>
    </citation>
    <scope>NUCLEOTIDE SEQUENCE [LARGE SCALE GENOMIC DNA]</scope>
    <source>
        <strain evidence="1 2">NRRL YB-4993</strain>
    </source>
</reference>
<dbReference type="EMBL" id="LXTC01000003">
    <property type="protein sequence ID" value="OBA21553.1"/>
    <property type="molecule type" value="Genomic_DNA"/>
</dbReference>
<dbReference type="GeneID" id="30027130"/>
<comment type="caution">
    <text evidence="1">The sequence shown here is derived from an EMBL/GenBank/DDBJ whole genome shotgun (WGS) entry which is preliminary data.</text>
</comment>
<evidence type="ECO:0000313" key="1">
    <source>
        <dbReference type="EMBL" id="OBA21553.1"/>
    </source>
</evidence>
<protein>
    <submittedName>
        <fullName evidence="1">Uncharacterized protein</fullName>
    </submittedName>
</protein>
<gene>
    <name evidence="1" type="ORF">METBIDRAFT_12047</name>
</gene>
<sequence length="254" mass="28617">MDLAFLRDRGFRVYKANQLPTLSVAHQDFITSLVAKYFYTKYTKSTNDLIPRYKSAEDVKVAVRSEKSVLGELSLLHLSIEHGLSMQTVVFIQNAQKTVSLIRLPIPLFLVEVLESLDLDLAFALQPVALTHDFVHKYVNGLKILISEDPSVMGQIDLVFSPRQALTGNSLRNILVTFPKEDSSSILQKESPPLDCLYDWLAKTTTLKFKNLDVSSFSSRLVAIKTNTLTLANPLSLEDLWELLLKTVLESVYI</sequence>
<organism evidence="1 2">
    <name type="scientific">Metschnikowia bicuspidata var. bicuspidata NRRL YB-4993</name>
    <dbReference type="NCBI Taxonomy" id="869754"/>
    <lineage>
        <taxon>Eukaryota</taxon>
        <taxon>Fungi</taxon>
        <taxon>Dikarya</taxon>
        <taxon>Ascomycota</taxon>
        <taxon>Saccharomycotina</taxon>
        <taxon>Pichiomycetes</taxon>
        <taxon>Metschnikowiaceae</taxon>
        <taxon>Metschnikowia</taxon>
    </lineage>
</organism>
<proteinExistence type="predicted"/>
<dbReference type="AlphaFoldDB" id="A0A1A0HCB9"/>
<keyword evidence="2" id="KW-1185">Reference proteome</keyword>
<dbReference type="RefSeq" id="XP_018712063.1">
    <property type="nucleotide sequence ID" value="XM_018854154.1"/>
</dbReference>
<accession>A0A1A0HCB9</accession>
<evidence type="ECO:0000313" key="2">
    <source>
        <dbReference type="Proteomes" id="UP000092555"/>
    </source>
</evidence>
<name>A0A1A0HCB9_9ASCO</name>
<dbReference type="OrthoDB" id="4094067at2759"/>
<dbReference type="Proteomes" id="UP000092555">
    <property type="component" value="Unassembled WGS sequence"/>
</dbReference>